<accession>A0A1I7XFW9</accession>
<evidence type="ECO:0000256" key="4">
    <source>
        <dbReference type="ARBA" id="ARBA00022670"/>
    </source>
</evidence>
<keyword evidence="9" id="KW-1015">Disulfide bond</keyword>
<dbReference type="GO" id="GO:0046872">
    <property type="term" value="F:metal ion binding"/>
    <property type="evidence" value="ECO:0007669"/>
    <property type="project" value="UniProtKB-KW"/>
</dbReference>
<protein>
    <submittedName>
        <fullName evidence="15">Peptidase M12B domain-containing protein</fullName>
    </submittedName>
</protein>
<dbReference type="InterPro" id="IPR050439">
    <property type="entry name" value="ADAMTS_ADAMTS-like"/>
</dbReference>
<comment type="caution">
    <text evidence="11">Lacks conserved residue(s) required for the propagation of feature annotation.</text>
</comment>
<dbReference type="GO" id="GO:0030198">
    <property type="term" value="P:extracellular matrix organization"/>
    <property type="evidence" value="ECO:0007669"/>
    <property type="project" value="TreeGrafter"/>
</dbReference>
<evidence type="ECO:0000256" key="10">
    <source>
        <dbReference type="ARBA" id="ARBA00023180"/>
    </source>
</evidence>
<dbReference type="Gene3D" id="3.40.390.10">
    <property type="entry name" value="Collagenase (Catalytic Domain)"/>
    <property type="match status" value="1"/>
</dbReference>
<keyword evidence="2" id="KW-0964">Secreted</keyword>
<keyword evidence="6" id="KW-0378">Hydrolase</keyword>
<feature type="chain" id="PRO_5009311139" evidence="12">
    <location>
        <begin position="26"/>
        <end position="476"/>
    </location>
</feature>
<evidence type="ECO:0000256" key="8">
    <source>
        <dbReference type="ARBA" id="ARBA00023049"/>
    </source>
</evidence>
<keyword evidence="8" id="KW-0482">Metalloprotease</keyword>
<keyword evidence="3" id="KW-0272">Extracellular matrix</keyword>
<dbReference type="PANTHER" id="PTHR13723:SF278">
    <property type="entry name" value="ADAM METALLOPEPTIDASE WITH THROMBOSPONDIN TYPE 1 MOTIF A, ISOFORM B"/>
    <property type="match status" value="1"/>
</dbReference>
<keyword evidence="12" id="KW-0732">Signal</keyword>
<reference evidence="15" key="1">
    <citation type="submission" date="2016-11" db="UniProtKB">
        <authorList>
            <consortium name="WormBaseParasite"/>
        </authorList>
    </citation>
    <scope>IDENTIFICATION</scope>
</reference>
<feature type="active site" evidence="11">
    <location>
        <position position="280"/>
    </location>
</feature>
<evidence type="ECO:0000256" key="9">
    <source>
        <dbReference type="ARBA" id="ARBA00023157"/>
    </source>
</evidence>
<evidence type="ECO:0000259" key="13">
    <source>
        <dbReference type="PROSITE" id="PS50215"/>
    </source>
</evidence>
<dbReference type="FunFam" id="3.40.390.10:FF:000001">
    <property type="entry name" value="A disintegrin and metalloproteinase with thrombospondin motifs 1"/>
    <property type="match status" value="1"/>
</dbReference>
<evidence type="ECO:0000256" key="12">
    <source>
        <dbReference type="SAM" id="SignalP"/>
    </source>
</evidence>
<keyword evidence="4" id="KW-0645">Protease</keyword>
<evidence type="ECO:0000256" key="5">
    <source>
        <dbReference type="ARBA" id="ARBA00022723"/>
    </source>
</evidence>
<keyword evidence="5 11" id="KW-0479">Metal-binding</keyword>
<keyword evidence="7 11" id="KW-0862">Zinc</keyword>
<dbReference type="InterPro" id="IPR000884">
    <property type="entry name" value="TSP1_rpt"/>
</dbReference>
<dbReference type="InterPro" id="IPR001590">
    <property type="entry name" value="Peptidase_M12B"/>
</dbReference>
<evidence type="ECO:0000313" key="15">
    <source>
        <dbReference type="WBParaSite" id="Hba_16412"/>
    </source>
</evidence>
<dbReference type="GO" id="GO:0031012">
    <property type="term" value="C:extracellular matrix"/>
    <property type="evidence" value="ECO:0007669"/>
    <property type="project" value="TreeGrafter"/>
</dbReference>
<evidence type="ECO:0000256" key="6">
    <source>
        <dbReference type="ARBA" id="ARBA00022801"/>
    </source>
</evidence>
<evidence type="ECO:0000256" key="2">
    <source>
        <dbReference type="ARBA" id="ARBA00022525"/>
    </source>
</evidence>
<dbReference type="Pfam" id="PF17771">
    <property type="entry name" value="ADAMTS_CR_2"/>
    <property type="match status" value="1"/>
</dbReference>
<sequence>MAMMQLYTIRLIIFVLKQLNYGMLAMPDGVYSVEPLQETGDEKFGNITKVIKEEKKREAHVEINNDNIWMILLGHSRHRPHLVHYFRSQSFYAFDHNNGTTDMQLANEDGYADMQWEDIHDRKTRSRRSANSWDHYVEVLVVADSKMHEYHGYNLEAYILTLFSTVASIYRHQSLRASINVIVVKIIILKHENAGPHVSSNAQDTLQQFCRWQQLYNDRNDDSPNHHDVAILLTRGDICRAPGKCDTLGLAELGTMCDGQKSCAIIEDNGLSAAFTIAHELGHIFNIPHDDERKCSQFMQLTKHNFHIMAPTLEYNTHPWSWSACSSGMLERFLDNNRGQIQCLFDQPVQRKYYEDMFENDAPGKKYDVNQQCKFVFGPQSELCPYMPTCRRLWCATYYGSQMGCRTQHMPWADGTTCDKSGRMICHRGECVNIGAKQRMKQDGNWGEWQPWGQCSRTCGGGVQKALRDCDSPRQE</sequence>
<dbReference type="InterPro" id="IPR036383">
    <property type="entry name" value="TSP1_rpt_sf"/>
</dbReference>
<name>A0A1I7XFW9_HETBA</name>
<dbReference type="SUPFAM" id="SSF82895">
    <property type="entry name" value="TSP-1 type 1 repeat"/>
    <property type="match status" value="1"/>
</dbReference>
<dbReference type="Pfam" id="PF00090">
    <property type="entry name" value="TSP_1"/>
    <property type="match status" value="1"/>
</dbReference>
<keyword evidence="14" id="KW-1185">Reference proteome</keyword>
<dbReference type="WBParaSite" id="Hba_16412">
    <property type="protein sequence ID" value="Hba_16412"/>
    <property type="gene ID" value="Hba_16412"/>
</dbReference>
<dbReference type="GO" id="GO:0006508">
    <property type="term" value="P:proteolysis"/>
    <property type="evidence" value="ECO:0007669"/>
    <property type="project" value="UniProtKB-KW"/>
</dbReference>
<organism evidence="14 15">
    <name type="scientific">Heterorhabditis bacteriophora</name>
    <name type="common">Entomopathogenic nematode worm</name>
    <dbReference type="NCBI Taxonomy" id="37862"/>
    <lineage>
        <taxon>Eukaryota</taxon>
        <taxon>Metazoa</taxon>
        <taxon>Ecdysozoa</taxon>
        <taxon>Nematoda</taxon>
        <taxon>Chromadorea</taxon>
        <taxon>Rhabditida</taxon>
        <taxon>Rhabditina</taxon>
        <taxon>Rhabditomorpha</taxon>
        <taxon>Strongyloidea</taxon>
        <taxon>Heterorhabditidae</taxon>
        <taxon>Heterorhabditis</taxon>
    </lineage>
</organism>
<dbReference type="CDD" id="cd04273">
    <property type="entry name" value="ZnMc_ADAMTS_like"/>
    <property type="match status" value="1"/>
</dbReference>
<evidence type="ECO:0000256" key="1">
    <source>
        <dbReference type="ARBA" id="ARBA00004498"/>
    </source>
</evidence>
<dbReference type="InterPro" id="IPR041645">
    <property type="entry name" value="ADAMTS_CR_2"/>
</dbReference>
<feature type="binding site" evidence="11">
    <location>
        <position position="283"/>
    </location>
    <ligand>
        <name>Zn(2+)</name>
        <dbReference type="ChEBI" id="CHEBI:29105"/>
        <note>catalytic</note>
    </ligand>
</feature>
<dbReference type="PANTHER" id="PTHR13723">
    <property type="entry name" value="ADAMTS A DISINTEGRIN AND METALLOPROTEASE WITH THROMBOSPONDIN MOTIFS PROTEASE"/>
    <property type="match status" value="1"/>
</dbReference>
<dbReference type="Pfam" id="PF01421">
    <property type="entry name" value="Reprolysin"/>
    <property type="match status" value="1"/>
</dbReference>
<feature type="binding site" evidence="11">
    <location>
        <position position="289"/>
    </location>
    <ligand>
        <name>Zn(2+)</name>
        <dbReference type="ChEBI" id="CHEBI:29105"/>
        <note>catalytic</note>
    </ligand>
</feature>
<feature type="signal peptide" evidence="12">
    <location>
        <begin position="1"/>
        <end position="25"/>
    </location>
</feature>
<dbReference type="InterPro" id="IPR024079">
    <property type="entry name" value="MetalloPept_cat_dom_sf"/>
</dbReference>
<feature type="domain" description="Peptidase M12B" evidence="13">
    <location>
        <begin position="135"/>
        <end position="348"/>
    </location>
</feature>
<comment type="subcellular location">
    <subcellularLocation>
        <location evidence="1">Secreted</location>
        <location evidence="1">Extracellular space</location>
        <location evidence="1">Extracellular matrix</location>
    </subcellularLocation>
</comment>
<evidence type="ECO:0000256" key="7">
    <source>
        <dbReference type="ARBA" id="ARBA00022833"/>
    </source>
</evidence>
<keyword evidence="10" id="KW-0325">Glycoprotein</keyword>
<dbReference type="Proteomes" id="UP000095283">
    <property type="component" value="Unplaced"/>
</dbReference>
<dbReference type="PROSITE" id="PS50092">
    <property type="entry name" value="TSP1"/>
    <property type="match status" value="1"/>
</dbReference>
<evidence type="ECO:0000313" key="14">
    <source>
        <dbReference type="Proteomes" id="UP000095283"/>
    </source>
</evidence>
<dbReference type="AlphaFoldDB" id="A0A1I7XFW9"/>
<feature type="binding site" evidence="11">
    <location>
        <position position="279"/>
    </location>
    <ligand>
        <name>Zn(2+)</name>
        <dbReference type="ChEBI" id="CHEBI:29105"/>
        <note>catalytic</note>
    </ligand>
</feature>
<proteinExistence type="predicted"/>
<evidence type="ECO:0000256" key="11">
    <source>
        <dbReference type="PROSITE-ProRule" id="PRU00276"/>
    </source>
</evidence>
<dbReference type="Gene3D" id="3.40.1620.60">
    <property type="match status" value="1"/>
</dbReference>
<dbReference type="PROSITE" id="PS50215">
    <property type="entry name" value="ADAM_MEPRO"/>
    <property type="match status" value="1"/>
</dbReference>
<evidence type="ECO:0000256" key="3">
    <source>
        <dbReference type="ARBA" id="ARBA00022530"/>
    </source>
</evidence>
<dbReference type="Gene3D" id="2.20.100.10">
    <property type="entry name" value="Thrombospondin type-1 (TSP1) repeat"/>
    <property type="match status" value="1"/>
</dbReference>
<dbReference type="SUPFAM" id="SSF55486">
    <property type="entry name" value="Metalloproteases ('zincins'), catalytic domain"/>
    <property type="match status" value="1"/>
</dbReference>
<dbReference type="GO" id="GO:0004222">
    <property type="term" value="F:metalloendopeptidase activity"/>
    <property type="evidence" value="ECO:0007669"/>
    <property type="project" value="InterPro"/>
</dbReference>